<dbReference type="CDD" id="cd15424">
    <property type="entry name" value="7tmA_OR2_unk"/>
    <property type="match status" value="1"/>
</dbReference>
<keyword evidence="3 12" id="KW-0716">Sensory transduction</keyword>
<evidence type="ECO:0000313" key="14">
    <source>
        <dbReference type="Proteomes" id="UP000695026"/>
    </source>
</evidence>
<evidence type="ECO:0000313" key="15">
    <source>
        <dbReference type="RefSeq" id="XP_007442855.1"/>
    </source>
</evidence>
<proteinExistence type="inferred from homology"/>
<evidence type="ECO:0000256" key="6">
    <source>
        <dbReference type="ARBA" id="ARBA00022989"/>
    </source>
</evidence>
<dbReference type="AlphaFoldDB" id="A0A9F2WGM8"/>
<keyword evidence="5 12" id="KW-0552">Olfaction</keyword>
<evidence type="ECO:0000256" key="10">
    <source>
        <dbReference type="ARBA" id="ARBA00023224"/>
    </source>
</evidence>
<feature type="transmembrane region" description="Helical" evidence="12">
    <location>
        <begin position="25"/>
        <end position="50"/>
    </location>
</feature>
<evidence type="ECO:0000256" key="7">
    <source>
        <dbReference type="ARBA" id="ARBA00023040"/>
    </source>
</evidence>
<keyword evidence="4 11" id="KW-0812">Transmembrane</keyword>
<evidence type="ECO:0000259" key="13">
    <source>
        <dbReference type="PROSITE" id="PS50262"/>
    </source>
</evidence>
<dbReference type="GO" id="GO:0005886">
    <property type="term" value="C:plasma membrane"/>
    <property type="evidence" value="ECO:0007669"/>
    <property type="project" value="UniProtKB-SubCell"/>
</dbReference>
<evidence type="ECO:0000256" key="1">
    <source>
        <dbReference type="ARBA" id="ARBA00004651"/>
    </source>
</evidence>
<evidence type="ECO:0000256" key="3">
    <source>
        <dbReference type="ARBA" id="ARBA00022606"/>
    </source>
</evidence>
<keyword evidence="9 11" id="KW-0675">Receptor</keyword>
<evidence type="ECO:0000256" key="11">
    <source>
        <dbReference type="RuleBase" id="RU000688"/>
    </source>
</evidence>
<dbReference type="OrthoDB" id="5950740at2759"/>
<dbReference type="InterPro" id="IPR000725">
    <property type="entry name" value="Olfact_rcpt"/>
</dbReference>
<dbReference type="Proteomes" id="UP000695026">
    <property type="component" value="Unplaced"/>
</dbReference>
<feature type="domain" description="G-protein coupled receptors family 1 profile" evidence="13">
    <location>
        <begin position="41"/>
        <end position="290"/>
    </location>
</feature>
<feature type="transmembrane region" description="Helical" evidence="12">
    <location>
        <begin position="199"/>
        <end position="221"/>
    </location>
</feature>
<comment type="subcellular location">
    <subcellularLocation>
        <location evidence="1 12">Cell membrane</location>
        <topology evidence="1 12">Multi-pass membrane protein</topology>
    </subcellularLocation>
</comment>
<evidence type="ECO:0000256" key="4">
    <source>
        <dbReference type="ARBA" id="ARBA00022692"/>
    </source>
</evidence>
<evidence type="ECO:0000256" key="2">
    <source>
        <dbReference type="ARBA" id="ARBA00022475"/>
    </source>
</evidence>
<dbReference type="PRINTS" id="PR00237">
    <property type="entry name" value="GPCRRHODOPSN"/>
</dbReference>
<comment type="similarity">
    <text evidence="11">Belongs to the G-protein coupled receptor 1 family.</text>
</comment>
<feature type="transmembrane region" description="Helical" evidence="12">
    <location>
        <begin position="141"/>
        <end position="162"/>
    </location>
</feature>
<dbReference type="OMA" id="SINVACT"/>
<keyword evidence="7 11" id="KW-0297">G-protein coupled receptor</keyword>
<dbReference type="PROSITE" id="PS00237">
    <property type="entry name" value="G_PROTEIN_RECEP_F1_1"/>
    <property type="match status" value="1"/>
</dbReference>
<evidence type="ECO:0000256" key="5">
    <source>
        <dbReference type="ARBA" id="ARBA00022725"/>
    </source>
</evidence>
<organism evidence="14 15">
    <name type="scientific">Python bivittatus</name>
    <name type="common">Burmese python</name>
    <name type="synonym">Python molurus bivittatus</name>
    <dbReference type="NCBI Taxonomy" id="176946"/>
    <lineage>
        <taxon>Eukaryota</taxon>
        <taxon>Metazoa</taxon>
        <taxon>Chordata</taxon>
        <taxon>Craniata</taxon>
        <taxon>Vertebrata</taxon>
        <taxon>Euteleostomi</taxon>
        <taxon>Lepidosauria</taxon>
        <taxon>Squamata</taxon>
        <taxon>Bifurcata</taxon>
        <taxon>Unidentata</taxon>
        <taxon>Episquamata</taxon>
        <taxon>Toxicofera</taxon>
        <taxon>Serpentes</taxon>
        <taxon>Henophidia</taxon>
        <taxon>Pythonidae</taxon>
        <taxon>Python</taxon>
    </lineage>
</organism>
<protein>
    <recommendedName>
        <fullName evidence="12">Olfactory receptor</fullName>
    </recommendedName>
</protein>
<dbReference type="Gene3D" id="1.20.1070.10">
    <property type="entry name" value="Rhodopsin 7-helix transmembrane proteins"/>
    <property type="match status" value="1"/>
</dbReference>
<accession>A0A9F2WGM8</accession>
<keyword evidence="14" id="KW-1185">Reference proteome</keyword>
<dbReference type="PRINTS" id="PR00245">
    <property type="entry name" value="OLFACTORYR"/>
</dbReference>
<dbReference type="PROSITE" id="PS50262">
    <property type="entry name" value="G_PROTEIN_RECEP_F1_2"/>
    <property type="match status" value="1"/>
</dbReference>
<feature type="transmembrane region" description="Helical" evidence="12">
    <location>
        <begin position="273"/>
        <end position="292"/>
    </location>
</feature>
<dbReference type="GO" id="GO:0004930">
    <property type="term" value="F:G protein-coupled receptor activity"/>
    <property type="evidence" value="ECO:0007669"/>
    <property type="project" value="UniProtKB-KW"/>
</dbReference>
<dbReference type="FunFam" id="1.20.1070.10:FF:000015">
    <property type="entry name" value="Olfactory receptor"/>
    <property type="match status" value="1"/>
</dbReference>
<dbReference type="KEGG" id="pbi:103050515"/>
<dbReference type="Pfam" id="PF13853">
    <property type="entry name" value="7tm_4"/>
    <property type="match status" value="1"/>
</dbReference>
<dbReference type="GeneID" id="103050515"/>
<evidence type="ECO:0000256" key="8">
    <source>
        <dbReference type="ARBA" id="ARBA00023136"/>
    </source>
</evidence>
<dbReference type="InterPro" id="IPR017452">
    <property type="entry name" value="GPCR_Rhodpsn_7TM"/>
</dbReference>
<evidence type="ECO:0000256" key="9">
    <source>
        <dbReference type="ARBA" id="ARBA00023170"/>
    </source>
</evidence>
<dbReference type="SUPFAM" id="SSF81321">
    <property type="entry name" value="Family A G protein-coupled receptor-like"/>
    <property type="match status" value="1"/>
</dbReference>
<feature type="transmembrane region" description="Helical" evidence="12">
    <location>
        <begin position="242"/>
        <end position="261"/>
    </location>
</feature>
<keyword evidence="6 12" id="KW-1133">Transmembrane helix</keyword>
<keyword evidence="8 12" id="KW-0472">Membrane</keyword>
<keyword evidence="10 11" id="KW-0807">Transducer</keyword>
<evidence type="ECO:0000256" key="12">
    <source>
        <dbReference type="RuleBase" id="RU363047"/>
    </source>
</evidence>
<keyword evidence="2 12" id="KW-1003">Cell membrane</keyword>
<dbReference type="RefSeq" id="XP_007442855.1">
    <property type="nucleotide sequence ID" value="XM_007442793.1"/>
</dbReference>
<gene>
    <name evidence="15" type="primary">LOC103050515</name>
</gene>
<reference evidence="15" key="1">
    <citation type="submission" date="2025-08" db="UniProtKB">
        <authorList>
            <consortium name="RefSeq"/>
        </authorList>
    </citation>
    <scope>IDENTIFICATION</scope>
    <source>
        <tissue evidence="15">Liver</tissue>
    </source>
</reference>
<dbReference type="GO" id="GO:0004984">
    <property type="term" value="F:olfactory receptor activity"/>
    <property type="evidence" value="ECO:0007669"/>
    <property type="project" value="InterPro"/>
</dbReference>
<dbReference type="PANTHER" id="PTHR26453">
    <property type="entry name" value="OLFACTORY RECEPTOR"/>
    <property type="match status" value="1"/>
</dbReference>
<name>A0A9F2WGM8_PYTBI</name>
<feature type="transmembrane region" description="Helical" evidence="12">
    <location>
        <begin position="99"/>
        <end position="120"/>
    </location>
</feature>
<dbReference type="InterPro" id="IPR000276">
    <property type="entry name" value="GPCR_Rhodpsn"/>
</dbReference>
<sequence>MASMNLTTVTEFILVGLPSERKTQILVFVVILLIYLLTIMGNLVIILLVWTDSSLHTPMYSFLSQLSTLEICYVTSTLPQMLAHLMAGNGTISFTHCVIQMYIASCLGGTECLLLAAMAYDRYLAICQPLLYSIAMGKWRQFQLTFISWASAFFLGSVNLGYALSLPFCGPNHINHFFCELPVVLKLSCADPHVTDNTIFLASALLLPIPISVILISYGLILHSVLQMQSTSRWQKAFSTCASHLIVVTMFYGTVVSMYMIPRSGSTSDFDKQIAVFYIVITLLLNPIIYTLRNKDVHAAAAKMLGRYCFDQKKLNNAQNK</sequence>